<dbReference type="PANTHER" id="PTHR14969:SF13">
    <property type="entry name" value="AT30094P"/>
    <property type="match status" value="1"/>
</dbReference>
<dbReference type="RefSeq" id="WP_016196159.1">
    <property type="nucleotide sequence ID" value="NZ_AQPN01000101.1"/>
</dbReference>
<dbReference type="EMBL" id="AQPN01000101">
    <property type="protein sequence ID" value="EOR93935.1"/>
    <property type="molecule type" value="Genomic_DNA"/>
</dbReference>
<organism evidence="3 4">
    <name type="scientific">Arcticibacter svalbardensis MN12-7</name>
    <dbReference type="NCBI Taxonomy" id="1150600"/>
    <lineage>
        <taxon>Bacteria</taxon>
        <taxon>Pseudomonadati</taxon>
        <taxon>Bacteroidota</taxon>
        <taxon>Sphingobacteriia</taxon>
        <taxon>Sphingobacteriales</taxon>
        <taxon>Sphingobacteriaceae</taxon>
        <taxon>Arcticibacter</taxon>
    </lineage>
</organism>
<dbReference type="STRING" id="1150600.ADIARSV_2928"/>
<dbReference type="CDD" id="cd03394">
    <property type="entry name" value="PAP2_like_5"/>
    <property type="match status" value="1"/>
</dbReference>
<evidence type="ECO:0000313" key="4">
    <source>
        <dbReference type="Proteomes" id="UP000014174"/>
    </source>
</evidence>
<name>R9GQV4_9SPHI</name>
<keyword evidence="4" id="KW-1185">Reference proteome</keyword>
<dbReference type="SMART" id="SM00014">
    <property type="entry name" value="acidPPc"/>
    <property type="match status" value="1"/>
</dbReference>
<accession>R9GQV4</accession>
<feature type="chain" id="PRO_5004472237" evidence="1">
    <location>
        <begin position="20"/>
        <end position="256"/>
    </location>
</feature>
<feature type="domain" description="Phosphatidic acid phosphatase type 2/haloperoxidase" evidence="2">
    <location>
        <begin position="119"/>
        <end position="219"/>
    </location>
</feature>
<dbReference type="SUPFAM" id="SSF48317">
    <property type="entry name" value="Acid phosphatase/Vanadium-dependent haloperoxidase"/>
    <property type="match status" value="1"/>
</dbReference>
<dbReference type="InterPro" id="IPR000326">
    <property type="entry name" value="PAP2/HPO"/>
</dbReference>
<sequence>MKLSLIIVWLALSTSTSYAQKINSQETDTLLNVSEFTPYRSPQLKGLIVPAVAIAYGFSALHSKLLGQLDFSTNAELREDHPNFALHADNYLQYAPIVAVYGLDLAGIKSKHNLIDRSALLLLSGAIMSVSVGTTKSATHRLRPNGDNYHSFPSGHTATAFMSAEFLHQEYKDQSPWYSIMGYTAATATGALRMYNEAHWFSDVIAGAGYGILSTKISYWVYPYIKSKMFHGKQVNTLISPVHQQGYTGLMFLRQF</sequence>
<dbReference type="Proteomes" id="UP000014174">
    <property type="component" value="Unassembled WGS sequence"/>
</dbReference>
<evidence type="ECO:0000256" key="1">
    <source>
        <dbReference type="SAM" id="SignalP"/>
    </source>
</evidence>
<dbReference type="PATRIC" id="fig|1150600.3.peg.2898"/>
<protein>
    <submittedName>
        <fullName evidence="3">PAP2 superfamily protein</fullName>
    </submittedName>
</protein>
<reference evidence="3 4" key="1">
    <citation type="journal article" date="2013" name="Genome Announc.">
        <title>Draft Genome Sequence of Arcticibacter svalbardensis Strain MN12-7T, a Member of the Family Sphingobacteriaceae Isolated from an Arctic Soil Sample.</title>
        <authorList>
            <person name="Shivaji S."/>
            <person name="Ara S."/>
            <person name="Prasad S."/>
            <person name="Manasa B.P."/>
            <person name="Begum Z."/>
            <person name="Singh A."/>
            <person name="Kumar Pinnaka A."/>
        </authorList>
    </citation>
    <scope>NUCLEOTIDE SEQUENCE [LARGE SCALE GENOMIC DNA]</scope>
    <source>
        <strain evidence="3 4">MN12-7</strain>
    </source>
</reference>
<dbReference type="AlphaFoldDB" id="R9GQV4"/>
<dbReference type="OrthoDB" id="9773582at2"/>
<dbReference type="eggNOG" id="COG0671">
    <property type="taxonomic scope" value="Bacteria"/>
</dbReference>
<keyword evidence="1" id="KW-0732">Signal</keyword>
<dbReference type="PANTHER" id="PTHR14969">
    <property type="entry name" value="SPHINGOSINE-1-PHOSPHATE PHOSPHOHYDROLASE"/>
    <property type="match status" value="1"/>
</dbReference>
<evidence type="ECO:0000313" key="3">
    <source>
        <dbReference type="EMBL" id="EOR93935.1"/>
    </source>
</evidence>
<dbReference type="InterPro" id="IPR036938">
    <property type="entry name" value="PAP2/HPO_sf"/>
</dbReference>
<dbReference type="Gene3D" id="1.20.144.10">
    <property type="entry name" value="Phosphatidic acid phosphatase type 2/haloperoxidase"/>
    <property type="match status" value="1"/>
</dbReference>
<feature type="signal peptide" evidence="1">
    <location>
        <begin position="1"/>
        <end position="19"/>
    </location>
</feature>
<comment type="caution">
    <text evidence="3">The sequence shown here is derived from an EMBL/GenBank/DDBJ whole genome shotgun (WGS) entry which is preliminary data.</text>
</comment>
<proteinExistence type="predicted"/>
<dbReference type="Pfam" id="PF01569">
    <property type="entry name" value="PAP2"/>
    <property type="match status" value="1"/>
</dbReference>
<gene>
    <name evidence="3" type="ORF">ADIARSV_2928</name>
</gene>
<evidence type="ECO:0000259" key="2">
    <source>
        <dbReference type="SMART" id="SM00014"/>
    </source>
</evidence>